<keyword evidence="3" id="KW-1185">Reference proteome</keyword>
<comment type="caution">
    <text evidence="2">The sequence shown here is derived from an EMBL/GenBank/DDBJ whole genome shotgun (WGS) entry which is preliminary data.</text>
</comment>
<dbReference type="Pfam" id="PF00078">
    <property type="entry name" value="RVT_1"/>
    <property type="match status" value="1"/>
</dbReference>
<dbReference type="Proteomes" id="UP000708208">
    <property type="component" value="Unassembled WGS sequence"/>
</dbReference>
<evidence type="ECO:0000259" key="1">
    <source>
        <dbReference type="PROSITE" id="PS50878"/>
    </source>
</evidence>
<dbReference type="InterPro" id="IPR000477">
    <property type="entry name" value="RT_dom"/>
</dbReference>
<dbReference type="PANTHER" id="PTHR33332">
    <property type="entry name" value="REVERSE TRANSCRIPTASE DOMAIN-CONTAINING PROTEIN"/>
    <property type="match status" value="1"/>
</dbReference>
<protein>
    <recommendedName>
        <fullName evidence="1">Reverse transcriptase domain-containing protein</fullName>
    </recommendedName>
</protein>
<reference evidence="2" key="1">
    <citation type="submission" date="2021-06" db="EMBL/GenBank/DDBJ databases">
        <authorList>
            <person name="Hodson N. C."/>
            <person name="Mongue J. A."/>
            <person name="Jaron S. K."/>
        </authorList>
    </citation>
    <scope>NUCLEOTIDE SEQUENCE</scope>
</reference>
<dbReference type="PROSITE" id="PS50878">
    <property type="entry name" value="RT_POL"/>
    <property type="match status" value="1"/>
</dbReference>
<organism evidence="2 3">
    <name type="scientific">Allacma fusca</name>
    <dbReference type="NCBI Taxonomy" id="39272"/>
    <lineage>
        <taxon>Eukaryota</taxon>
        <taxon>Metazoa</taxon>
        <taxon>Ecdysozoa</taxon>
        <taxon>Arthropoda</taxon>
        <taxon>Hexapoda</taxon>
        <taxon>Collembola</taxon>
        <taxon>Symphypleona</taxon>
        <taxon>Sminthuridae</taxon>
        <taxon>Allacma</taxon>
    </lineage>
</organism>
<evidence type="ECO:0000313" key="2">
    <source>
        <dbReference type="EMBL" id="CAG7730426.1"/>
    </source>
</evidence>
<name>A0A8J2K8M1_9HEXA</name>
<sequence>SKLSTSDAIYELVNTISDMLQKNEKPIGIFCDLSKAFDRIRHNILVAKLEHYGIRGIAKKLIKSYLANRTQRVKLVSKEGITISDPENVTMGVPQGSNLGPYFFLIYVNDFPHCTKNKTIQFADDTTAITKGISWTLAFEEAEKTLQEMQTWFMISAVLAPSKLAKIPHSLAL</sequence>
<accession>A0A8J2K8M1</accession>
<evidence type="ECO:0000313" key="3">
    <source>
        <dbReference type="Proteomes" id="UP000708208"/>
    </source>
</evidence>
<gene>
    <name evidence="2" type="ORF">AFUS01_LOCUS19072</name>
</gene>
<dbReference type="OrthoDB" id="414730at2759"/>
<dbReference type="EMBL" id="CAJVCH010194136">
    <property type="protein sequence ID" value="CAG7730426.1"/>
    <property type="molecule type" value="Genomic_DNA"/>
</dbReference>
<feature type="domain" description="Reverse transcriptase" evidence="1">
    <location>
        <begin position="1"/>
        <end position="173"/>
    </location>
</feature>
<feature type="non-terminal residue" evidence="2">
    <location>
        <position position="1"/>
    </location>
</feature>
<dbReference type="AlphaFoldDB" id="A0A8J2K8M1"/>
<proteinExistence type="predicted"/>